<keyword evidence="5" id="KW-1185">Reference proteome</keyword>
<dbReference type="AlphaFoldDB" id="A0A3M2HYZ3"/>
<evidence type="ECO:0000313" key="4">
    <source>
        <dbReference type="EMBL" id="RMH94961.1"/>
    </source>
</evidence>
<organism evidence="4 5">
    <name type="scientific">Solilutibacter pythonis</name>
    <dbReference type="NCBI Taxonomy" id="2483112"/>
    <lineage>
        <taxon>Bacteria</taxon>
        <taxon>Pseudomonadati</taxon>
        <taxon>Pseudomonadota</taxon>
        <taxon>Gammaproteobacteria</taxon>
        <taxon>Lysobacterales</taxon>
        <taxon>Lysobacteraceae</taxon>
        <taxon>Solilutibacter</taxon>
    </lineage>
</organism>
<dbReference type="SUPFAM" id="SSF54631">
    <property type="entry name" value="CBS-domain pair"/>
    <property type="match status" value="1"/>
</dbReference>
<dbReference type="PANTHER" id="PTHR43080:SF2">
    <property type="entry name" value="CBS DOMAIN-CONTAINING PROTEIN"/>
    <property type="match status" value="1"/>
</dbReference>
<dbReference type="CDD" id="cd04608">
    <property type="entry name" value="CBS_pair_CBS"/>
    <property type="match status" value="1"/>
</dbReference>
<dbReference type="SMART" id="SM00116">
    <property type="entry name" value="CBS"/>
    <property type="match status" value="2"/>
</dbReference>
<dbReference type="EMBL" id="RFLY01000001">
    <property type="protein sequence ID" value="RMH94961.1"/>
    <property type="molecule type" value="Genomic_DNA"/>
</dbReference>
<proteinExistence type="predicted"/>
<evidence type="ECO:0000256" key="2">
    <source>
        <dbReference type="PROSITE-ProRule" id="PRU00703"/>
    </source>
</evidence>
<name>A0A3M2HYZ3_9GAMM</name>
<dbReference type="Proteomes" id="UP000275012">
    <property type="component" value="Unassembled WGS sequence"/>
</dbReference>
<evidence type="ECO:0000313" key="5">
    <source>
        <dbReference type="Proteomes" id="UP000275012"/>
    </source>
</evidence>
<reference evidence="4 5" key="1">
    <citation type="submission" date="2018-10" db="EMBL/GenBank/DDBJ databases">
        <title>Proposal of Lysobacter pythonis sp. nov. isolated from royal pythons (Python regius).</title>
        <authorList>
            <person name="Hans-Juergen B."/>
            <person name="Huptas C."/>
            <person name="Sandra B."/>
            <person name="Igor L."/>
            <person name="Joachim S."/>
            <person name="Siegfried S."/>
            <person name="Mareike W."/>
            <person name="Peter K."/>
        </authorList>
    </citation>
    <scope>NUCLEOTIDE SEQUENCE [LARGE SCALE GENOMIC DNA]</scope>
    <source>
        <strain evidence="4 5">4284/11</strain>
    </source>
</reference>
<dbReference type="Gene3D" id="3.10.580.10">
    <property type="entry name" value="CBS-domain"/>
    <property type="match status" value="1"/>
</dbReference>
<gene>
    <name evidence="4" type="ORF">EBB59_01350</name>
</gene>
<feature type="domain" description="CBS" evidence="3">
    <location>
        <begin position="20"/>
        <end position="77"/>
    </location>
</feature>
<dbReference type="InterPro" id="IPR000644">
    <property type="entry name" value="CBS_dom"/>
</dbReference>
<evidence type="ECO:0000259" key="3">
    <source>
        <dbReference type="PROSITE" id="PS51371"/>
    </source>
</evidence>
<dbReference type="InterPro" id="IPR046353">
    <property type="entry name" value="CBS_C"/>
</dbReference>
<accession>A0A3M2HYZ3</accession>
<keyword evidence="1 2" id="KW-0129">CBS domain</keyword>
<dbReference type="InterPro" id="IPR046342">
    <property type="entry name" value="CBS_dom_sf"/>
</dbReference>
<evidence type="ECO:0000256" key="1">
    <source>
        <dbReference type="ARBA" id="ARBA00023122"/>
    </source>
</evidence>
<dbReference type="InterPro" id="IPR051257">
    <property type="entry name" value="Diverse_CBS-Domain"/>
</dbReference>
<dbReference type="Pfam" id="PF00571">
    <property type="entry name" value="CBS"/>
    <property type="match status" value="2"/>
</dbReference>
<protein>
    <submittedName>
        <fullName evidence="4">CBS domain-containing protein</fullName>
    </submittedName>
</protein>
<comment type="caution">
    <text evidence="4">The sequence shown here is derived from an EMBL/GenBank/DDBJ whole genome shotgun (WGS) entry which is preliminary data.</text>
</comment>
<dbReference type="PROSITE" id="PS51371">
    <property type="entry name" value="CBS"/>
    <property type="match status" value="1"/>
</dbReference>
<dbReference type="PANTHER" id="PTHR43080">
    <property type="entry name" value="CBS DOMAIN-CONTAINING PROTEIN CBSX3, MITOCHONDRIAL"/>
    <property type="match status" value="1"/>
</dbReference>
<sequence>MQPIIRDAMNPNTATLRDLLRPAASLIAVAPGDSLRRAFSLMREHGVSQLPVLDQGRILGIIDESDLLLQVYGERERFDDKVETVMVRKLDSLAIDAPLDALLPLFERGHIALVDDDGEFAGLITRSDLLAWLAGE</sequence>